<dbReference type="EMBL" id="CP046401">
    <property type="protein sequence ID" value="QGY45311.1"/>
    <property type="molecule type" value="Genomic_DNA"/>
</dbReference>
<keyword evidence="2" id="KW-1185">Reference proteome</keyword>
<evidence type="ECO:0008006" key="3">
    <source>
        <dbReference type="Google" id="ProtNLM"/>
    </source>
</evidence>
<sequence length="130" mass="14831">MAQSQDTPSFEFKCNVEDSICIARCVGVTDYYNLTEAIQSLINNPEIKSHFKLIINLIEMDYHPSYDELMGIVDTLKLLKETFKEKVALITRQNLNIIAKLITIYCELAGMKMKAFTSTDDAKKWVTSPD</sequence>
<dbReference type="KEGG" id="mcos:GM418_17010"/>
<evidence type="ECO:0000313" key="1">
    <source>
        <dbReference type="EMBL" id="QGY45311.1"/>
    </source>
</evidence>
<reference evidence="1 2" key="1">
    <citation type="submission" date="2019-11" db="EMBL/GenBank/DDBJ databases">
        <authorList>
            <person name="Zheng R.K."/>
            <person name="Sun C.M."/>
        </authorList>
    </citation>
    <scope>NUCLEOTIDE SEQUENCE [LARGE SCALE GENOMIC DNA]</scope>
    <source>
        <strain evidence="1 2">WC007</strain>
    </source>
</reference>
<name>A0A6I6JS93_9BACT</name>
<gene>
    <name evidence="1" type="ORF">GM418_17010</name>
</gene>
<accession>A0A6I6JS93</accession>
<protein>
    <recommendedName>
        <fullName evidence="3">STAS/SEC14 domain-containing protein</fullName>
    </recommendedName>
</protein>
<dbReference type="Proteomes" id="UP000428260">
    <property type="component" value="Chromosome"/>
</dbReference>
<evidence type="ECO:0000313" key="2">
    <source>
        <dbReference type="Proteomes" id="UP000428260"/>
    </source>
</evidence>
<dbReference type="AlphaFoldDB" id="A0A6I6JS93"/>
<proteinExistence type="predicted"/>
<dbReference type="RefSeq" id="WP_158868443.1">
    <property type="nucleotide sequence ID" value="NZ_CP046401.1"/>
</dbReference>
<organism evidence="1 2">
    <name type="scientific">Maribellus comscasis</name>
    <dbReference type="NCBI Taxonomy" id="2681766"/>
    <lineage>
        <taxon>Bacteria</taxon>
        <taxon>Pseudomonadati</taxon>
        <taxon>Bacteroidota</taxon>
        <taxon>Bacteroidia</taxon>
        <taxon>Marinilabiliales</taxon>
        <taxon>Prolixibacteraceae</taxon>
        <taxon>Maribellus</taxon>
    </lineage>
</organism>